<dbReference type="AlphaFoldDB" id="A0A9D0ZHG7"/>
<name>A0A9D0ZHG7_9FIRM</name>
<dbReference type="Gene3D" id="3.40.50.1000">
    <property type="entry name" value="HAD superfamily/HAD-like"/>
    <property type="match status" value="1"/>
</dbReference>
<gene>
    <name evidence="1" type="ORF">IAD32_03275</name>
</gene>
<dbReference type="PANTHER" id="PTHR18901">
    <property type="entry name" value="2-DEOXYGLUCOSE-6-PHOSPHATE PHOSPHATASE 2"/>
    <property type="match status" value="1"/>
</dbReference>
<dbReference type="GO" id="GO:0016791">
    <property type="term" value="F:phosphatase activity"/>
    <property type="evidence" value="ECO:0007669"/>
    <property type="project" value="TreeGrafter"/>
</dbReference>
<dbReference type="CDD" id="cd07505">
    <property type="entry name" value="HAD_BPGM-like"/>
    <property type="match status" value="1"/>
</dbReference>
<reference evidence="1" key="2">
    <citation type="journal article" date="2021" name="PeerJ">
        <title>Extensive microbial diversity within the chicken gut microbiome revealed by metagenomics and culture.</title>
        <authorList>
            <person name="Gilroy R."/>
            <person name="Ravi A."/>
            <person name="Getino M."/>
            <person name="Pursley I."/>
            <person name="Horton D.L."/>
            <person name="Alikhan N.F."/>
            <person name="Baker D."/>
            <person name="Gharbi K."/>
            <person name="Hall N."/>
            <person name="Watson M."/>
            <person name="Adriaenssens E.M."/>
            <person name="Foster-Nyarko E."/>
            <person name="Jarju S."/>
            <person name="Secka A."/>
            <person name="Antonio M."/>
            <person name="Oren A."/>
            <person name="Chaudhuri R.R."/>
            <person name="La Ragione R."/>
            <person name="Hildebrand F."/>
            <person name="Pallen M.J."/>
        </authorList>
    </citation>
    <scope>NUCLEOTIDE SEQUENCE</scope>
    <source>
        <strain evidence="1">ChiSjej1B19-3389</strain>
    </source>
</reference>
<evidence type="ECO:0000313" key="2">
    <source>
        <dbReference type="Proteomes" id="UP000886787"/>
    </source>
</evidence>
<dbReference type="InterPro" id="IPR006439">
    <property type="entry name" value="HAD-SF_hydro_IA"/>
</dbReference>
<reference evidence="1" key="1">
    <citation type="submission" date="2020-10" db="EMBL/GenBank/DDBJ databases">
        <authorList>
            <person name="Gilroy R."/>
        </authorList>
    </citation>
    <scope>NUCLEOTIDE SEQUENCE</scope>
    <source>
        <strain evidence="1">ChiSjej1B19-3389</strain>
    </source>
</reference>
<dbReference type="Gene3D" id="1.10.150.240">
    <property type="entry name" value="Putative phosphatase, domain 2"/>
    <property type="match status" value="1"/>
</dbReference>
<dbReference type="PRINTS" id="PR00413">
    <property type="entry name" value="HADHALOGNASE"/>
</dbReference>
<dbReference type="EMBL" id="DVFW01000018">
    <property type="protein sequence ID" value="HIQ80291.1"/>
    <property type="molecule type" value="Genomic_DNA"/>
</dbReference>
<dbReference type="Pfam" id="PF00702">
    <property type="entry name" value="Hydrolase"/>
    <property type="match status" value="1"/>
</dbReference>
<organism evidence="1 2">
    <name type="scientific">Candidatus Scatavimonas merdigallinarum</name>
    <dbReference type="NCBI Taxonomy" id="2840914"/>
    <lineage>
        <taxon>Bacteria</taxon>
        <taxon>Bacillati</taxon>
        <taxon>Bacillota</taxon>
        <taxon>Clostridia</taxon>
        <taxon>Eubacteriales</taxon>
        <taxon>Oscillospiraceae</taxon>
        <taxon>Oscillospiraceae incertae sedis</taxon>
        <taxon>Candidatus Scatavimonas</taxon>
    </lineage>
</organism>
<dbReference type="InterPro" id="IPR023214">
    <property type="entry name" value="HAD_sf"/>
</dbReference>
<dbReference type="InterPro" id="IPR036412">
    <property type="entry name" value="HAD-like_sf"/>
</dbReference>
<dbReference type="SUPFAM" id="SSF56784">
    <property type="entry name" value="HAD-like"/>
    <property type="match status" value="1"/>
</dbReference>
<dbReference type="SFLD" id="SFLDS00003">
    <property type="entry name" value="Haloacid_Dehalogenase"/>
    <property type="match status" value="1"/>
</dbReference>
<comment type="caution">
    <text evidence="1">The sequence shown here is derived from an EMBL/GenBank/DDBJ whole genome shotgun (WGS) entry which is preliminary data.</text>
</comment>
<accession>A0A9D0ZHG7</accession>
<proteinExistence type="predicted"/>
<evidence type="ECO:0000313" key="1">
    <source>
        <dbReference type="EMBL" id="HIQ80291.1"/>
    </source>
</evidence>
<dbReference type="SFLD" id="SFLDG01129">
    <property type="entry name" value="C1.5:_HAD__Beta-PGM__Phosphata"/>
    <property type="match status" value="1"/>
</dbReference>
<dbReference type="Proteomes" id="UP000886787">
    <property type="component" value="Unassembled WGS sequence"/>
</dbReference>
<sequence>MLKGVIFDLDGTLLDSMGIWEQIDIQFLSSRGFDVPEDYAQTIAPMGFLQAAEYTIRRFSLPDTPAQLVQEWNAMAERAYRETVRLKPFVKEYLTFLRERHIPLAVATASQEILYKAALENNGIYNFFDSFTTLADVRRGKGFPDIYLQAARQMKLLPEQCAVFEDIYDGITGARSGGFYTVAVYDPCSEKEKQKMQKEADLYIESFAQLLAQPGLLQIGPAC</sequence>
<protein>
    <submittedName>
        <fullName evidence="1">HAD family phosphatase</fullName>
    </submittedName>
</protein>
<dbReference type="InterPro" id="IPR023198">
    <property type="entry name" value="PGP-like_dom2"/>
</dbReference>
<dbReference type="PANTHER" id="PTHR18901:SF38">
    <property type="entry name" value="PSEUDOURIDINE-5'-PHOSPHATASE"/>
    <property type="match status" value="1"/>
</dbReference>
<dbReference type="NCBIfam" id="TIGR01509">
    <property type="entry name" value="HAD-SF-IA-v3"/>
    <property type="match status" value="1"/>
</dbReference>